<gene>
    <name evidence="7" type="ORF">HNR32_002715</name>
</gene>
<sequence length="563" mass="65571">MDIDILIGQKFYNEGNYKKCIEILSQDKYSNNNDVLLLLAGTYKILAKYEKALQILANICNRDVQYIPAYIQQAYIYKEKQLYIYEINLLLNIVEIIKAQQKNGYKKYADKLSEVYSMLGSAYVKIGESKKACCYFLLSSENEEDKVLKIKEYSNALFAANYIYGISDKTLYKLHIKYQYFFDNITQYQNFKMTKNKSKIKIGYISPDFCMHPVMAWTINLLLEFNREKFEIYCYSSGNEDEFTEKLKKISGVNWRNIKVFLPRQAAENINNDGIDILFDLSGHTANNCLPILAYKPAPIQISGIGYFNTTGLQAVDYFLSDKYCIVDKKNTGFTEKIICMPQSHMCYLPLTKMPEVGPLPYLKNKYITFGCFNNFNKVNSFILQLWAKIMQKLPTSKLILKSQLFNSEQGQKYAIKRLARYGLPIDRIELHEFNKEYLYEYNDIDIALDTSPYTGGVTTCEALYMGVPVITLCGKRHGSRFGYSILKNMGLENSIAYSPNEYIEKTILMIKNIEKLVILRHELRLKMHKSPLMNGKKYMQYIEYIFERIYSKNNGILKEEKQ</sequence>
<dbReference type="PANTHER" id="PTHR44835:SF1">
    <property type="entry name" value="PROTEIN O-GLCNAC TRANSFERASE"/>
    <property type="match status" value="1"/>
</dbReference>
<feature type="domain" description="O-GlcNAc transferase C-terminal" evidence="6">
    <location>
        <begin position="363"/>
        <end position="541"/>
    </location>
</feature>
<evidence type="ECO:0000313" key="7">
    <source>
        <dbReference type="EMBL" id="MBB5337553.1"/>
    </source>
</evidence>
<dbReference type="PANTHER" id="PTHR44835">
    <property type="entry name" value="UDP-N-ACETYLGLUCOSAMINE--PEPTIDE N-ACETYLGLUCOSAMINYLTRANSFERASE SPINDLY-RELATED"/>
    <property type="match status" value="1"/>
</dbReference>
<organism evidence="7 8">
    <name type="scientific">Pectinatus brassicae</name>
    <dbReference type="NCBI Taxonomy" id="862415"/>
    <lineage>
        <taxon>Bacteria</taxon>
        <taxon>Bacillati</taxon>
        <taxon>Bacillota</taxon>
        <taxon>Negativicutes</taxon>
        <taxon>Selenomonadales</taxon>
        <taxon>Selenomonadaceae</taxon>
        <taxon>Pectinatus</taxon>
    </lineage>
</organism>
<keyword evidence="2" id="KW-0328">Glycosyltransferase</keyword>
<feature type="domain" description="O-GlcNAc transferase C-terminal" evidence="6">
    <location>
        <begin position="191"/>
        <end position="345"/>
    </location>
</feature>
<evidence type="ECO:0000313" key="8">
    <source>
        <dbReference type="Proteomes" id="UP000559117"/>
    </source>
</evidence>
<dbReference type="Gene3D" id="3.40.50.11380">
    <property type="match status" value="1"/>
</dbReference>
<dbReference type="Gene3D" id="1.25.40.10">
    <property type="entry name" value="Tetratricopeptide repeat domain"/>
    <property type="match status" value="1"/>
</dbReference>
<dbReference type="AlphaFoldDB" id="A0A840UXG1"/>
<comment type="caution">
    <text evidence="7">The sequence shown here is derived from an EMBL/GenBank/DDBJ whole genome shotgun (WGS) entry which is preliminary data.</text>
</comment>
<keyword evidence="3 7" id="KW-0808">Transferase</keyword>
<reference evidence="7 8" key="1">
    <citation type="submission" date="2020-08" db="EMBL/GenBank/DDBJ databases">
        <title>Genomic Encyclopedia of Type Strains, Phase IV (KMG-IV): sequencing the most valuable type-strain genomes for metagenomic binning, comparative biology and taxonomic classification.</title>
        <authorList>
            <person name="Goeker M."/>
        </authorList>
    </citation>
    <scope>NUCLEOTIDE SEQUENCE [LARGE SCALE GENOMIC DNA]</scope>
    <source>
        <strain evidence="7 8">DSM 24661</strain>
    </source>
</reference>
<dbReference type="InterPro" id="IPR051939">
    <property type="entry name" value="Glycosyltr_41/O-GlcNAc_trsf"/>
</dbReference>
<evidence type="ECO:0000259" key="6">
    <source>
        <dbReference type="Pfam" id="PF13844"/>
    </source>
</evidence>
<evidence type="ECO:0000256" key="2">
    <source>
        <dbReference type="ARBA" id="ARBA00022676"/>
    </source>
</evidence>
<dbReference type="SUPFAM" id="SSF53756">
    <property type="entry name" value="UDP-Glycosyltransferase/glycogen phosphorylase"/>
    <property type="match status" value="1"/>
</dbReference>
<dbReference type="Gene3D" id="3.40.50.2000">
    <property type="entry name" value="Glycogen Phosphorylase B"/>
    <property type="match status" value="1"/>
</dbReference>
<dbReference type="InterPro" id="IPR029489">
    <property type="entry name" value="OGT/SEC/SPY_C"/>
</dbReference>
<dbReference type="Pfam" id="PF13844">
    <property type="entry name" value="Glyco_transf_41"/>
    <property type="match status" value="2"/>
</dbReference>
<evidence type="ECO:0000256" key="3">
    <source>
        <dbReference type="ARBA" id="ARBA00022679"/>
    </source>
</evidence>
<name>A0A840UXG1_9FIRM</name>
<dbReference type="EMBL" id="JACHFH010000058">
    <property type="protein sequence ID" value="MBB5337553.1"/>
    <property type="molecule type" value="Genomic_DNA"/>
</dbReference>
<keyword evidence="5" id="KW-0802">TPR repeat</keyword>
<dbReference type="RefSeq" id="WP_196611196.1">
    <property type="nucleotide sequence ID" value="NZ_WIQL01000007.1"/>
</dbReference>
<keyword evidence="8" id="KW-1185">Reference proteome</keyword>
<keyword evidence="4" id="KW-0677">Repeat</keyword>
<dbReference type="SUPFAM" id="SSF48452">
    <property type="entry name" value="TPR-like"/>
    <property type="match status" value="1"/>
</dbReference>
<dbReference type="InterPro" id="IPR011990">
    <property type="entry name" value="TPR-like_helical_dom_sf"/>
</dbReference>
<comment type="pathway">
    <text evidence="1">Protein modification; protein glycosylation.</text>
</comment>
<evidence type="ECO:0000256" key="5">
    <source>
        <dbReference type="ARBA" id="ARBA00022803"/>
    </source>
</evidence>
<evidence type="ECO:0000256" key="1">
    <source>
        <dbReference type="ARBA" id="ARBA00004922"/>
    </source>
</evidence>
<proteinExistence type="predicted"/>
<protein>
    <submittedName>
        <fullName evidence="7">Putative O-linked N-acetylglucosamine transferase (SPINDLY family)</fullName>
    </submittedName>
</protein>
<accession>A0A840UXG1</accession>
<dbReference type="Proteomes" id="UP000559117">
    <property type="component" value="Unassembled WGS sequence"/>
</dbReference>
<dbReference type="GO" id="GO:0016757">
    <property type="term" value="F:glycosyltransferase activity"/>
    <property type="evidence" value="ECO:0007669"/>
    <property type="project" value="UniProtKB-KW"/>
</dbReference>
<evidence type="ECO:0000256" key="4">
    <source>
        <dbReference type="ARBA" id="ARBA00022737"/>
    </source>
</evidence>